<protein>
    <submittedName>
        <fullName evidence="1">Uncharacterized protein</fullName>
    </submittedName>
</protein>
<dbReference type="STRING" id="162209.IJ22_07360"/>
<reference evidence="1 2" key="2">
    <citation type="journal article" date="2016" name="Genome Announc.">
        <title>Complete Genome Sequences of Two Interactive Moderate Thermophiles, Paenibacillus napthalenovorans 32O-Y and Paenibacillus sp. 32O-W.</title>
        <authorList>
            <person name="Butler R.R.III."/>
            <person name="Wang J."/>
            <person name="Stark B.C."/>
            <person name="Pombert J.F."/>
        </authorList>
    </citation>
    <scope>NUCLEOTIDE SEQUENCE [LARGE SCALE GENOMIC DNA]</scope>
    <source>
        <strain evidence="1 2">32O-Y</strain>
    </source>
</reference>
<proteinExistence type="predicted"/>
<evidence type="ECO:0000313" key="1">
    <source>
        <dbReference type="EMBL" id="ALS21120.1"/>
    </source>
</evidence>
<evidence type="ECO:0000313" key="2">
    <source>
        <dbReference type="Proteomes" id="UP000061660"/>
    </source>
</evidence>
<accession>A0A0U2M1U3</accession>
<dbReference type="KEGG" id="pnp:IJ22_07360"/>
<keyword evidence="2" id="KW-1185">Reference proteome</keyword>
<dbReference type="RefSeq" id="WP_062407302.1">
    <property type="nucleotide sequence ID" value="NZ_BJCS01000002.1"/>
</dbReference>
<name>A0A0U2M1U3_9BACL</name>
<dbReference type="Gene3D" id="3.20.20.140">
    <property type="entry name" value="Metal-dependent hydrolases"/>
    <property type="match status" value="1"/>
</dbReference>
<dbReference type="InterPro" id="IPR032466">
    <property type="entry name" value="Metal_Hydrolase"/>
</dbReference>
<organism evidence="1 2">
    <name type="scientific">Paenibacillus naphthalenovorans</name>
    <dbReference type="NCBI Taxonomy" id="162209"/>
    <lineage>
        <taxon>Bacteria</taxon>
        <taxon>Bacillati</taxon>
        <taxon>Bacillota</taxon>
        <taxon>Bacilli</taxon>
        <taxon>Bacillales</taxon>
        <taxon>Paenibacillaceae</taxon>
        <taxon>Paenibacillus</taxon>
    </lineage>
</organism>
<dbReference type="Proteomes" id="UP000061660">
    <property type="component" value="Chromosome"/>
</dbReference>
<dbReference type="AlphaFoldDB" id="A0A0U2M1U3"/>
<dbReference type="InterPro" id="IPR046249">
    <property type="entry name" value="DUF6282"/>
</dbReference>
<dbReference type="PATRIC" id="fig|162209.4.peg.781"/>
<dbReference type="EMBL" id="CP013652">
    <property type="protein sequence ID" value="ALS21120.1"/>
    <property type="molecule type" value="Genomic_DNA"/>
</dbReference>
<dbReference type="Pfam" id="PF19799">
    <property type="entry name" value="DUF6282"/>
    <property type="match status" value="1"/>
</dbReference>
<dbReference type="OrthoDB" id="9802809at2"/>
<gene>
    <name evidence="1" type="ORF">IJ22_07360</name>
</gene>
<reference evidence="2" key="1">
    <citation type="submission" date="2015-12" db="EMBL/GenBank/DDBJ databases">
        <title>Complete genome sequences of two moderately thermophilic Paenibacillus species.</title>
        <authorList>
            <person name="Butler R.III."/>
            <person name="Wang J."/>
            <person name="Stark B.C."/>
            <person name="Pombert J.-F."/>
        </authorList>
    </citation>
    <scope>NUCLEOTIDE SEQUENCE [LARGE SCALE GENOMIC DNA]</scope>
    <source>
        <strain evidence="2">32O-Y</strain>
    </source>
</reference>
<sequence length="294" mass="33069">MYPELLEGAYDLHVHTGPDVMSRKLDDLEMAERIRKVGMKGYGIKSHYFCTAERAKLVHKVYPDVNLIGAISLNNSVGGLNPLAVEMAARDGAKIVWMPTFDATNEQEFFRKGSHTKLPFWAKLQMELIEQGKTQSSISILEESKLKKEVYDILDIISHYNLILATGHLGKAETFALVKAAVDLKVKKIVVTHPNFPSIDFTKEEQKELAQQGAFMEHCFTTPHSNKTTWEAVYEQIRFVGPQNCILSTDLGQPNGPYPDEGLAMFAANLLNNGFTKEELKNMMVENTSFLVEE</sequence>
<dbReference type="SUPFAM" id="SSF51556">
    <property type="entry name" value="Metallo-dependent hydrolases"/>
    <property type="match status" value="1"/>
</dbReference>